<keyword evidence="7" id="KW-0695">RNA-directed DNA polymerase</keyword>
<dbReference type="InterPro" id="IPR001584">
    <property type="entry name" value="Integrase_cat-core"/>
</dbReference>
<evidence type="ECO:0000256" key="5">
    <source>
        <dbReference type="ARBA" id="ARBA00022842"/>
    </source>
</evidence>
<keyword evidence="1" id="KW-0540">Nuclease</keyword>
<dbReference type="InterPro" id="IPR057670">
    <property type="entry name" value="SH3_retrovirus"/>
</dbReference>
<keyword evidence="2" id="KW-0479">Metal-binding</keyword>
<evidence type="ECO:0000256" key="3">
    <source>
        <dbReference type="ARBA" id="ARBA00022759"/>
    </source>
</evidence>
<keyword evidence="12" id="KW-1185">Reference proteome</keyword>
<evidence type="ECO:0000256" key="9">
    <source>
        <dbReference type="ARBA" id="ARBA00023172"/>
    </source>
</evidence>
<evidence type="ECO:0000256" key="7">
    <source>
        <dbReference type="ARBA" id="ARBA00022918"/>
    </source>
</evidence>
<dbReference type="InterPro" id="IPR012337">
    <property type="entry name" value="RNaseH-like_sf"/>
</dbReference>
<evidence type="ECO:0000256" key="8">
    <source>
        <dbReference type="ARBA" id="ARBA00022932"/>
    </source>
</evidence>
<keyword evidence="9" id="KW-0233">DNA recombination</keyword>
<dbReference type="OrthoDB" id="6434337at2759"/>
<keyword evidence="3" id="KW-0255">Endonuclease</keyword>
<evidence type="ECO:0000313" key="12">
    <source>
        <dbReference type="Proteomes" id="UP000499080"/>
    </source>
</evidence>
<proteinExistence type="predicted"/>
<keyword evidence="4" id="KW-0378">Hydrolase</keyword>
<dbReference type="InterPro" id="IPR036397">
    <property type="entry name" value="RNaseH_sf"/>
</dbReference>
<dbReference type="GO" id="GO:0046872">
    <property type="term" value="F:metal ion binding"/>
    <property type="evidence" value="ECO:0007669"/>
    <property type="project" value="UniProtKB-KW"/>
</dbReference>
<dbReference type="Gene3D" id="3.30.420.10">
    <property type="entry name" value="Ribonuclease H-like superfamily/Ribonuclease H"/>
    <property type="match status" value="1"/>
</dbReference>
<protein>
    <submittedName>
        <fullName evidence="11">Retrovirus-related Pol polyprotein from transposon TNT 1-94</fullName>
    </submittedName>
</protein>
<dbReference type="GO" id="GO:0006310">
    <property type="term" value="P:DNA recombination"/>
    <property type="evidence" value="ECO:0007669"/>
    <property type="project" value="UniProtKB-KW"/>
</dbReference>
<gene>
    <name evidence="11" type="primary">POLX_1379</name>
    <name evidence="11" type="ORF">AVEN_7294_1</name>
</gene>
<evidence type="ECO:0000256" key="2">
    <source>
        <dbReference type="ARBA" id="ARBA00022723"/>
    </source>
</evidence>
<reference evidence="11 12" key="1">
    <citation type="journal article" date="2019" name="Sci. Rep.">
        <title>Orb-weaving spider Araneus ventricosus genome elucidates the spidroin gene catalogue.</title>
        <authorList>
            <person name="Kono N."/>
            <person name="Nakamura H."/>
            <person name="Ohtoshi R."/>
            <person name="Moran D.A.P."/>
            <person name="Shinohara A."/>
            <person name="Yoshida Y."/>
            <person name="Fujiwara M."/>
            <person name="Mori M."/>
            <person name="Tomita M."/>
            <person name="Arakawa K."/>
        </authorList>
    </citation>
    <scope>NUCLEOTIDE SEQUENCE [LARGE SCALE GENOMIC DNA]</scope>
</reference>
<dbReference type="PANTHER" id="PTHR42648">
    <property type="entry name" value="TRANSPOSASE, PUTATIVE-RELATED"/>
    <property type="match status" value="1"/>
</dbReference>
<sequence>MLQYRGINIRYSMPYSPEQNGAAERENTTIVEAARSILHHKCHSLKLWAEPVNTAVYVLNRTGPTREKEKTPIELWSGSSFNVGYLKVFGTKCFVHVPKQRRQKLDPKSVVGFFCWLLR</sequence>
<keyword evidence="5" id="KW-0460">Magnesium</keyword>
<dbReference type="GO" id="GO:0004519">
    <property type="term" value="F:endonuclease activity"/>
    <property type="evidence" value="ECO:0007669"/>
    <property type="project" value="UniProtKB-KW"/>
</dbReference>
<dbReference type="EMBL" id="BGPR01032242">
    <property type="protein sequence ID" value="GBO05706.1"/>
    <property type="molecule type" value="Genomic_DNA"/>
</dbReference>
<evidence type="ECO:0000256" key="6">
    <source>
        <dbReference type="ARBA" id="ARBA00022908"/>
    </source>
</evidence>
<dbReference type="Proteomes" id="UP000499080">
    <property type="component" value="Unassembled WGS sequence"/>
</dbReference>
<dbReference type="AlphaFoldDB" id="A0A4Y2U243"/>
<keyword evidence="6" id="KW-0229">DNA integration</keyword>
<dbReference type="Pfam" id="PF25597">
    <property type="entry name" value="SH3_retrovirus"/>
    <property type="match status" value="1"/>
</dbReference>
<dbReference type="SUPFAM" id="SSF53098">
    <property type="entry name" value="Ribonuclease H-like"/>
    <property type="match status" value="1"/>
</dbReference>
<keyword evidence="8" id="KW-0808">Transferase</keyword>
<evidence type="ECO:0000313" key="11">
    <source>
        <dbReference type="EMBL" id="GBO05706.1"/>
    </source>
</evidence>
<comment type="caution">
    <text evidence="11">The sequence shown here is derived from an EMBL/GenBank/DDBJ whole genome shotgun (WGS) entry which is preliminary data.</text>
</comment>
<dbReference type="InterPro" id="IPR039537">
    <property type="entry name" value="Retrotran_Ty1/copia-like"/>
</dbReference>
<dbReference type="PROSITE" id="PS50994">
    <property type="entry name" value="INTEGRASE"/>
    <property type="match status" value="1"/>
</dbReference>
<evidence type="ECO:0000256" key="1">
    <source>
        <dbReference type="ARBA" id="ARBA00022722"/>
    </source>
</evidence>
<organism evidence="11 12">
    <name type="scientific">Araneus ventricosus</name>
    <name type="common">Orbweaver spider</name>
    <name type="synonym">Epeira ventricosa</name>
    <dbReference type="NCBI Taxonomy" id="182803"/>
    <lineage>
        <taxon>Eukaryota</taxon>
        <taxon>Metazoa</taxon>
        <taxon>Ecdysozoa</taxon>
        <taxon>Arthropoda</taxon>
        <taxon>Chelicerata</taxon>
        <taxon>Arachnida</taxon>
        <taxon>Araneae</taxon>
        <taxon>Araneomorphae</taxon>
        <taxon>Entelegynae</taxon>
        <taxon>Araneoidea</taxon>
        <taxon>Araneidae</taxon>
        <taxon>Araneus</taxon>
    </lineage>
</organism>
<evidence type="ECO:0000259" key="10">
    <source>
        <dbReference type="PROSITE" id="PS50994"/>
    </source>
</evidence>
<feature type="domain" description="Integrase catalytic" evidence="10">
    <location>
        <begin position="1"/>
        <end position="80"/>
    </location>
</feature>
<dbReference type="PANTHER" id="PTHR42648:SF11">
    <property type="entry name" value="TRANSPOSON TY4-P GAG-POL POLYPROTEIN"/>
    <property type="match status" value="1"/>
</dbReference>
<dbReference type="GO" id="GO:0003676">
    <property type="term" value="F:nucleic acid binding"/>
    <property type="evidence" value="ECO:0007669"/>
    <property type="project" value="InterPro"/>
</dbReference>
<evidence type="ECO:0000256" key="4">
    <source>
        <dbReference type="ARBA" id="ARBA00022801"/>
    </source>
</evidence>
<dbReference type="GO" id="GO:0016787">
    <property type="term" value="F:hydrolase activity"/>
    <property type="evidence" value="ECO:0007669"/>
    <property type="project" value="UniProtKB-KW"/>
</dbReference>
<accession>A0A4Y2U243</accession>
<keyword evidence="8" id="KW-0239">DNA-directed DNA polymerase</keyword>
<name>A0A4Y2U243_ARAVE</name>
<dbReference type="GO" id="GO:0015074">
    <property type="term" value="P:DNA integration"/>
    <property type="evidence" value="ECO:0007669"/>
    <property type="project" value="UniProtKB-KW"/>
</dbReference>
<dbReference type="GO" id="GO:0003964">
    <property type="term" value="F:RNA-directed DNA polymerase activity"/>
    <property type="evidence" value="ECO:0007669"/>
    <property type="project" value="UniProtKB-KW"/>
</dbReference>
<dbReference type="GO" id="GO:0003887">
    <property type="term" value="F:DNA-directed DNA polymerase activity"/>
    <property type="evidence" value="ECO:0007669"/>
    <property type="project" value="UniProtKB-KW"/>
</dbReference>
<keyword evidence="8" id="KW-0548">Nucleotidyltransferase</keyword>